<dbReference type="Pfam" id="PF01527">
    <property type="entry name" value="HTH_Tnp_1"/>
    <property type="match status" value="1"/>
</dbReference>
<evidence type="ECO:0000313" key="1">
    <source>
        <dbReference type="EMBL" id="WIM69366.1"/>
    </source>
</evidence>
<dbReference type="InterPro" id="IPR051839">
    <property type="entry name" value="RD_transcriptional_regulator"/>
</dbReference>
<dbReference type="PANTHER" id="PTHR33215:SF13">
    <property type="entry name" value="PROTEIN DISTAL ANTENNA"/>
    <property type="match status" value="1"/>
</dbReference>
<name>A0ABY8VK51_9CORY</name>
<dbReference type="EMBL" id="CP126970">
    <property type="protein sequence ID" value="WIM69366.1"/>
    <property type="molecule type" value="Genomic_DNA"/>
</dbReference>
<organism evidence="1 2">
    <name type="scientific">Corynebacterium suedekumii</name>
    <dbReference type="NCBI Taxonomy" id="3049801"/>
    <lineage>
        <taxon>Bacteria</taxon>
        <taxon>Bacillati</taxon>
        <taxon>Actinomycetota</taxon>
        <taxon>Actinomycetes</taxon>
        <taxon>Mycobacteriales</taxon>
        <taxon>Corynebacteriaceae</taxon>
        <taxon>Corynebacterium</taxon>
    </lineage>
</organism>
<dbReference type="Gene3D" id="1.10.10.60">
    <property type="entry name" value="Homeodomain-like"/>
    <property type="match status" value="1"/>
</dbReference>
<gene>
    <name evidence="1" type="ORF">QP029_08840</name>
</gene>
<reference evidence="1 2" key="1">
    <citation type="submission" date="2023-05" db="EMBL/GenBank/DDBJ databases">
        <title>Corynebacterium suedekumii sp. nov. and Corynebacterium breve sp. nov. isolated from raw cow's milk.</title>
        <authorList>
            <person name="Baer M.K."/>
            <person name="Mehl L."/>
            <person name="Hellmuth R."/>
            <person name="Marke G."/>
            <person name="Lipski A."/>
        </authorList>
    </citation>
    <scope>NUCLEOTIDE SEQUENCE [LARGE SCALE GENOMIC DNA]</scope>
    <source>
        <strain evidence="1 2">LM112</strain>
    </source>
</reference>
<evidence type="ECO:0000313" key="2">
    <source>
        <dbReference type="Proteomes" id="UP001238805"/>
    </source>
</evidence>
<dbReference type="SUPFAM" id="SSF46689">
    <property type="entry name" value="Homeodomain-like"/>
    <property type="match status" value="1"/>
</dbReference>
<dbReference type="InterPro" id="IPR002514">
    <property type="entry name" value="Transposase_8"/>
</dbReference>
<dbReference type="PANTHER" id="PTHR33215">
    <property type="entry name" value="PROTEIN DISTAL ANTENNA"/>
    <property type="match status" value="1"/>
</dbReference>
<sequence>MRETTMPKNTYTDEFKADAVRLYEDTTGASFSMIATDLGISRATLKNWVYAARKARGVQSSRTAEDPAEELLRLREEVQHLRSETQKLSTERDILRKAAKYFAGETTW</sequence>
<dbReference type="InterPro" id="IPR009057">
    <property type="entry name" value="Homeodomain-like_sf"/>
</dbReference>
<protein>
    <submittedName>
        <fullName evidence="1">Transposase</fullName>
    </submittedName>
</protein>
<proteinExistence type="predicted"/>
<accession>A0ABY8VK51</accession>
<dbReference type="RefSeq" id="WP_284873961.1">
    <property type="nucleotide sequence ID" value="NZ_CP126970.1"/>
</dbReference>
<dbReference type="Proteomes" id="UP001238805">
    <property type="component" value="Chromosome"/>
</dbReference>
<keyword evidence="2" id="KW-1185">Reference proteome</keyword>